<keyword evidence="2" id="KW-1185">Reference proteome</keyword>
<dbReference type="EMBL" id="BGPR01252292">
    <property type="protein sequence ID" value="GBM45905.1"/>
    <property type="molecule type" value="Genomic_DNA"/>
</dbReference>
<comment type="caution">
    <text evidence="1">The sequence shown here is derived from an EMBL/GenBank/DDBJ whole genome shotgun (WGS) entry which is preliminary data.</text>
</comment>
<evidence type="ECO:0000313" key="1">
    <source>
        <dbReference type="EMBL" id="GBM45905.1"/>
    </source>
</evidence>
<proteinExistence type="predicted"/>
<accession>A0A4Y2FZN2</accession>
<reference evidence="1 2" key="1">
    <citation type="journal article" date="2019" name="Sci. Rep.">
        <title>Orb-weaving spider Araneus ventricosus genome elucidates the spidroin gene catalogue.</title>
        <authorList>
            <person name="Kono N."/>
            <person name="Nakamura H."/>
            <person name="Ohtoshi R."/>
            <person name="Moran D.A.P."/>
            <person name="Shinohara A."/>
            <person name="Yoshida Y."/>
            <person name="Fujiwara M."/>
            <person name="Mori M."/>
            <person name="Tomita M."/>
            <person name="Arakawa K."/>
        </authorList>
    </citation>
    <scope>NUCLEOTIDE SEQUENCE [LARGE SCALE GENOMIC DNA]</scope>
</reference>
<dbReference type="OrthoDB" id="7326421at2759"/>
<dbReference type="AlphaFoldDB" id="A0A4Y2FZN2"/>
<feature type="non-terminal residue" evidence="1">
    <location>
        <position position="42"/>
    </location>
</feature>
<organism evidence="1 2">
    <name type="scientific">Araneus ventricosus</name>
    <name type="common">Orbweaver spider</name>
    <name type="synonym">Epeira ventricosa</name>
    <dbReference type="NCBI Taxonomy" id="182803"/>
    <lineage>
        <taxon>Eukaryota</taxon>
        <taxon>Metazoa</taxon>
        <taxon>Ecdysozoa</taxon>
        <taxon>Arthropoda</taxon>
        <taxon>Chelicerata</taxon>
        <taxon>Arachnida</taxon>
        <taxon>Araneae</taxon>
        <taxon>Araneomorphae</taxon>
        <taxon>Entelegynae</taxon>
        <taxon>Araneoidea</taxon>
        <taxon>Araneidae</taxon>
        <taxon>Araneus</taxon>
    </lineage>
</organism>
<name>A0A4Y2FZN2_ARAVE</name>
<sequence length="42" mass="4702">MGEDKSTKSFWVGRAKPDDRKRVRVLGICHPKEGDVVICSNS</sequence>
<gene>
    <name evidence="1" type="ORF">AVEN_105151_1</name>
</gene>
<dbReference type="Proteomes" id="UP000499080">
    <property type="component" value="Unassembled WGS sequence"/>
</dbReference>
<evidence type="ECO:0000313" key="2">
    <source>
        <dbReference type="Proteomes" id="UP000499080"/>
    </source>
</evidence>
<protein>
    <submittedName>
        <fullName evidence="1">Uncharacterized protein</fullName>
    </submittedName>
</protein>